<name>A0ABV7Q4I2_9ACTN</name>
<dbReference type="Gene3D" id="1.10.30.50">
    <property type="match status" value="1"/>
</dbReference>
<evidence type="ECO:0000313" key="1">
    <source>
        <dbReference type="EMBL" id="MFC3494782.1"/>
    </source>
</evidence>
<protein>
    <recommendedName>
        <fullName evidence="3">HNH endonuclease</fullName>
    </recommendedName>
</protein>
<dbReference type="CDD" id="cd00085">
    <property type="entry name" value="HNHc"/>
    <property type="match status" value="1"/>
</dbReference>
<proteinExistence type="predicted"/>
<sequence>MEEKFTGHDADRLIKSTARISSEEARAFKEAWQSRPAFEAPTEAVGAELPAPVYTSWEDYLARTTERERLQWCRVKAKTASRERLMSGRPERRTTALEVWQVAEAALGRCTYCGSLALERRPSGHDGRPMRWAMVGRRIGSLDHRLGLLDGGTNDLGNLAWACLWCNVWETERRPGATNHGGLQP</sequence>
<gene>
    <name evidence="1" type="ORF">ACFO8M_20035</name>
</gene>
<comment type="caution">
    <text evidence="1">The sequence shown here is derived from an EMBL/GenBank/DDBJ whole genome shotgun (WGS) entry which is preliminary data.</text>
</comment>
<dbReference type="RefSeq" id="WP_387978831.1">
    <property type="nucleotide sequence ID" value="NZ_JBHRWO010000020.1"/>
</dbReference>
<accession>A0ABV7Q4I2</accession>
<organism evidence="1 2">
    <name type="scientific">Glycomyces rhizosphaerae</name>
    <dbReference type="NCBI Taxonomy" id="2054422"/>
    <lineage>
        <taxon>Bacteria</taxon>
        <taxon>Bacillati</taxon>
        <taxon>Actinomycetota</taxon>
        <taxon>Actinomycetes</taxon>
        <taxon>Glycomycetales</taxon>
        <taxon>Glycomycetaceae</taxon>
        <taxon>Glycomyces</taxon>
    </lineage>
</organism>
<evidence type="ECO:0000313" key="2">
    <source>
        <dbReference type="Proteomes" id="UP001595712"/>
    </source>
</evidence>
<dbReference type="EMBL" id="JBHRWO010000020">
    <property type="protein sequence ID" value="MFC3494782.1"/>
    <property type="molecule type" value="Genomic_DNA"/>
</dbReference>
<evidence type="ECO:0008006" key="3">
    <source>
        <dbReference type="Google" id="ProtNLM"/>
    </source>
</evidence>
<dbReference type="InterPro" id="IPR003615">
    <property type="entry name" value="HNH_nuc"/>
</dbReference>
<reference evidence="2" key="1">
    <citation type="journal article" date="2019" name="Int. J. Syst. Evol. Microbiol.">
        <title>The Global Catalogue of Microorganisms (GCM) 10K type strain sequencing project: providing services to taxonomists for standard genome sequencing and annotation.</title>
        <authorList>
            <consortium name="The Broad Institute Genomics Platform"/>
            <consortium name="The Broad Institute Genome Sequencing Center for Infectious Disease"/>
            <person name="Wu L."/>
            <person name="Ma J."/>
        </authorList>
    </citation>
    <scope>NUCLEOTIDE SEQUENCE [LARGE SCALE GENOMIC DNA]</scope>
    <source>
        <strain evidence="2">CGMCC 4.7396</strain>
    </source>
</reference>
<dbReference type="Proteomes" id="UP001595712">
    <property type="component" value="Unassembled WGS sequence"/>
</dbReference>
<keyword evidence="2" id="KW-1185">Reference proteome</keyword>